<feature type="coiled-coil region" evidence="1">
    <location>
        <begin position="382"/>
        <end position="409"/>
    </location>
</feature>
<evidence type="ECO:0000256" key="2">
    <source>
        <dbReference type="SAM" id="MobiDB-lite"/>
    </source>
</evidence>
<feature type="compositionally biased region" description="Basic and acidic residues" evidence="2">
    <location>
        <begin position="434"/>
        <end position="449"/>
    </location>
</feature>
<evidence type="ECO:0000313" key="4">
    <source>
        <dbReference type="Proteomes" id="UP000315496"/>
    </source>
</evidence>
<evidence type="ECO:0000313" key="3">
    <source>
        <dbReference type="EMBL" id="TNJ28420.1"/>
    </source>
</evidence>
<gene>
    <name evidence="3" type="ORF">GMRT_12552</name>
</gene>
<organism evidence="3 4">
    <name type="scientific">Giardia muris</name>
    <dbReference type="NCBI Taxonomy" id="5742"/>
    <lineage>
        <taxon>Eukaryota</taxon>
        <taxon>Metamonada</taxon>
        <taxon>Diplomonadida</taxon>
        <taxon>Hexamitidae</taxon>
        <taxon>Giardiinae</taxon>
        <taxon>Giardia</taxon>
    </lineage>
</organism>
<dbReference type="Proteomes" id="UP000315496">
    <property type="component" value="Chromosome 2"/>
</dbReference>
<keyword evidence="4" id="KW-1185">Reference proteome</keyword>
<dbReference type="AlphaFoldDB" id="A0A4Z1SRQ5"/>
<dbReference type="VEuPathDB" id="GiardiaDB:GMRT_12552"/>
<dbReference type="EMBL" id="VDLU01000002">
    <property type="protein sequence ID" value="TNJ28420.1"/>
    <property type="molecule type" value="Genomic_DNA"/>
</dbReference>
<feature type="region of interest" description="Disordered" evidence="2">
    <location>
        <begin position="415"/>
        <end position="449"/>
    </location>
</feature>
<sequence>MRRVDTVSDRERQVIETALATFGEAEARVTRVLTLNVLRARYRSAIEQVLMSLPILLQRHRKDLGQEDDVESERRGLLVNPFEKGMTTVSGVSDASSDLLLSHLKVTMSQRVSQAIEQHLEALRKLDCVLPALQGASFPTVFRVIQTAIDECRNCGSRPRERSVVDLRRTRALTRLSAISEGCALDTSAIMQRRETLSERQAALSQIKDKLVLLRSELRSDGDLGVALPPGTEIEAETEAEGNMGPDEKTDSMLRFVRQQVVIHLRCMLEAVYIRGSVSDSDVDGLDDIIVTEETLSELIGSIREGKLTFTDRQGHGISGGVAIGLLEEYLASSAKNKRLRRRFCRFRDEFLRAGSNASTLSSTLSDGAGQVRICQEVVLLRQAQEEAAQEADLALLELERERVEHLNRTAAETDLLIDGMDAQEPQEGEGDDEEKRENEKEIEEPSRAEEIVRHLKTVLILWHALITRREPGVDSLGNCDVPLASVESEYAQLICQDHGTTSDLEYIASATPIGASLVRNSRLAISQRPATPISTPASDSTVDIFNAFDREPRPTHDPHTLLVAVDAALQRCDAPVSGLLYRLIASLNAIGRFLDVKDDVQTLRRMLLEFSAGIDNVAPNTGIDPHDTFDAVDPLTTFSLCFQDMCAVEGEIVAMPEGELEDLDTELGYIFEELATRLRPHCGSPMDAKERPRSARISSSSTDIPEITCLLFDCPEDGEDDLENALSWRPPIMLHGPRGTLGLLPVPESLSISVRFRPYQSRPRPVENEYVRPTHMSNRGTTSSLACLLAANMATPGKWQVVKGMKLWVVQSLRAATTDDVEMLQYLFGTLRETHPVITIERGRAVGRELRLSGKLTRVLVREGGTIPRQSVYFIGEVLGVGRSENPIFEDNEYPSEGSVTLFFDCRPCLDIFFTEVEVAGIFITGIRTLLRHREQLPRLLLLCQDTRLFK</sequence>
<accession>A0A4Z1SRQ5</accession>
<proteinExistence type="predicted"/>
<keyword evidence="1" id="KW-0175">Coiled coil</keyword>
<evidence type="ECO:0000256" key="1">
    <source>
        <dbReference type="SAM" id="Coils"/>
    </source>
</evidence>
<name>A0A4Z1SRQ5_GIAMU</name>
<protein>
    <submittedName>
        <fullName evidence="3">Uncharacterized protein</fullName>
    </submittedName>
</protein>
<reference evidence="3 4" key="1">
    <citation type="submission" date="2019-05" db="EMBL/GenBank/DDBJ databases">
        <title>The compact genome of Giardia muris reveals important steps in the evolution of intestinal protozoan parasites.</title>
        <authorList>
            <person name="Xu F."/>
            <person name="Jimenez-Gonzalez A."/>
            <person name="Einarsson E."/>
            <person name="Astvaldsson A."/>
            <person name="Peirasmaki D."/>
            <person name="Eckmann L."/>
            <person name="Andersson J.O."/>
            <person name="Svard S.G."/>
            <person name="Jerlstrom-Hultqvist J."/>
        </authorList>
    </citation>
    <scope>NUCLEOTIDE SEQUENCE [LARGE SCALE GENOMIC DNA]</scope>
    <source>
        <strain evidence="3 4">Roberts-Thomson</strain>
    </source>
</reference>
<comment type="caution">
    <text evidence="3">The sequence shown here is derived from an EMBL/GenBank/DDBJ whole genome shotgun (WGS) entry which is preliminary data.</text>
</comment>